<proteinExistence type="predicted"/>
<organism evidence="2 3">
    <name type="scientific">Aromatoleum bremense</name>
    <dbReference type="NCBI Taxonomy" id="76115"/>
    <lineage>
        <taxon>Bacteria</taxon>
        <taxon>Pseudomonadati</taxon>
        <taxon>Pseudomonadota</taxon>
        <taxon>Betaproteobacteria</taxon>
        <taxon>Rhodocyclales</taxon>
        <taxon>Rhodocyclaceae</taxon>
        <taxon>Aromatoleum</taxon>
    </lineage>
</organism>
<dbReference type="Proteomes" id="UP000633943">
    <property type="component" value="Unassembled WGS sequence"/>
</dbReference>
<evidence type="ECO:0000313" key="3">
    <source>
        <dbReference type="Proteomes" id="UP000633943"/>
    </source>
</evidence>
<dbReference type="EMBL" id="WTVP01000013">
    <property type="protein sequence ID" value="NMG15283.1"/>
    <property type="molecule type" value="Genomic_DNA"/>
</dbReference>
<evidence type="ECO:0000256" key="1">
    <source>
        <dbReference type="SAM" id="Phobius"/>
    </source>
</evidence>
<dbReference type="PANTHER" id="PTHR36451">
    <property type="entry name" value="PAPS-DEPENDENT SULFOTRANSFERASE STF3"/>
    <property type="match status" value="1"/>
</dbReference>
<evidence type="ECO:0000313" key="2">
    <source>
        <dbReference type="EMBL" id="NMG15283.1"/>
    </source>
</evidence>
<dbReference type="Gene3D" id="3.40.50.300">
    <property type="entry name" value="P-loop containing nucleotide triphosphate hydrolases"/>
    <property type="match status" value="1"/>
</dbReference>
<name>A0ABX1NTE5_9RHOO</name>
<dbReference type="RefSeq" id="WP_169201973.1">
    <property type="nucleotide sequence ID" value="NZ_CP059467.1"/>
</dbReference>
<dbReference type="Pfam" id="PF13469">
    <property type="entry name" value="Sulfotransfer_3"/>
    <property type="match status" value="1"/>
</dbReference>
<keyword evidence="1" id="KW-0472">Membrane</keyword>
<dbReference type="InterPro" id="IPR052736">
    <property type="entry name" value="Stf3_sulfotransferase"/>
</dbReference>
<dbReference type="InterPro" id="IPR027417">
    <property type="entry name" value="P-loop_NTPase"/>
</dbReference>
<keyword evidence="1" id="KW-1133">Transmembrane helix</keyword>
<feature type="transmembrane region" description="Helical" evidence="1">
    <location>
        <begin position="12"/>
        <end position="32"/>
    </location>
</feature>
<dbReference type="PANTHER" id="PTHR36451:SF1">
    <property type="entry name" value="OMEGA-HYDROXY-BETA-DIHYDROMENAQUINONE-9 SULFOTRANSFERASE STF3"/>
    <property type="match status" value="1"/>
</dbReference>
<sequence length="376" mass="43960">MEQAAEALRVFLVRNVFTPVSGFTFPAWMSLLRRHRFRIAPRYWPRAAFVTLNSIATSVQGAREAREFQARIRDVRIKPPIFVLGHWRSGTTHLHNLLSLDPQFAYPNFYQVTNPHIFLTTEARAKSAKAFKLLSPKTRLIDNMEANLDSPMEDEVALAVLTGLSPILDVVFPRAGFPCDKYLTLRNVPEGELARWREGLLLFMKKLTLANDRRIVLKSPPHTCRVKLLLELFPEASFIHIHRNPYVVFKSYMRSIRIMQEMMQLQWPDNSGLERRVIEQYRVMHDAFLEERSLVPRERFFELPYEALEKDPVLQIRSIYRHFNLPGFDALEPSLNSYLGTIRHYQKSELSDLSPELKNRISVAWGRYFEEWGYPA</sequence>
<keyword evidence="1" id="KW-0812">Transmembrane</keyword>
<dbReference type="SUPFAM" id="SSF52540">
    <property type="entry name" value="P-loop containing nucleoside triphosphate hydrolases"/>
    <property type="match status" value="1"/>
</dbReference>
<comment type="caution">
    <text evidence="2">The sequence shown here is derived from an EMBL/GenBank/DDBJ whole genome shotgun (WGS) entry which is preliminary data.</text>
</comment>
<protein>
    <submittedName>
        <fullName evidence="2">Sulfotransferase</fullName>
    </submittedName>
</protein>
<accession>A0ABX1NTE5</accession>
<keyword evidence="3" id="KW-1185">Reference proteome</keyword>
<gene>
    <name evidence="2" type="ORF">GPA24_06940</name>
</gene>
<reference evidence="2 3" key="1">
    <citation type="submission" date="2019-12" db="EMBL/GenBank/DDBJ databases">
        <title>Comparative genomics gives insights into the taxonomy of the Azoarcus-Aromatoleum group and reveals separate origins of nif in the plant-associated Azoarcus and non-plant-associated Aromatoleum sub-groups.</title>
        <authorList>
            <person name="Lafos M."/>
            <person name="Maluk M."/>
            <person name="Batista M."/>
            <person name="Junghare M."/>
            <person name="Carmona M."/>
            <person name="Faoro H."/>
            <person name="Cruz L.M."/>
            <person name="Battistoni F."/>
            <person name="De Souza E."/>
            <person name="Pedrosa F."/>
            <person name="Chen W.-M."/>
            <person name="Poole P.S."/>
            <person name="Dixon R.A."/>
            <person name="James E.K."/>
        </authorList>
    </citation>
    <scope>NUCLEOTIDE SEQUENCE [LARGE SCALE GENOMIC DNA]</scope>
    <source>
        <strain evidence="2 3">PbN1</strain>
    </source>
</reference>